<evidence type="ECO:0000259" key="1">
    <source>
        <dbReference type="Pfam" id="PF00149"/>
    </source>
</evidence>
<organism evidence="2 3">
    <name type="scientific">Halobacteriovorax marinus (strain ATCC BAA-682 / DSM 15412 / SJ)</name>
    <name type="common">Bacteriovorax marinus</name>
    <dbReference type="NCBI Taxonomy" id="862908"/>
    <lineage>
        <taxon>Bacteria</taxon>
        <taxon>Pseudomonadati</taxon>
        <taxon>Bdellovibrionota</taxon>
        <taxon>Bacteriovoracia</taxon>
        <taxon>Bacteriovoracales</taxon>
        <taxon>Halobacteriovoraceae</taxon>
        <taxon>Halobacteriovorax</taxon>
    </lineage>
</organism>
<dbReference type="AlphaFoldDB" id="E1X4U1"/>
<feature type="domain" description="Calcineurin-like phosphoesterase" evidence="1">
    <location>
        <begin position="1"/>
        <end position="187"/>
    </location>
</feature>
<dbReference type="GO" id="GO:0016787">
    <property type="term" value="F:hydrolase activity"/>
    <property type="evidence" value="ECO:0007669"/>
    <property type="project" value="InterPro"/>
</dbReference>
<dbReference type="KEGG" id="bmx:BMS_2371"/>
<reference evidence="3" key="1">
    <citation type="journal article" date="2013" name="ISME J.">
        <title>A small predatory core genome in the divergent marine Bacteriovorax marinus SJ and the terrestrial Bdellovibrio bacteriovorus.</title>
        <authorList>
            <person name="Crossman L.C."/>
            <person name="Chen H."/>
            <person name="Cerdeno-Tarraga A.M."/>
            <person name="Brooks K."/>
            <person name="Quail M.A."/>
            <person name="Pineiro S.A."/>
            <person name="Hobley L."/>
            <person name="Sockett R.E."/>
            <person name="Bentley S.D."/>
            <person name="Parkhill J."/>
            <person name="Williams H.N."/>
            <person name="Stine O.C."/>
        </authorList>
    </citation>
    <scope>NUCLEOTIDE SEQUENCE [LARGE SCALE GENOMIC DNA]</scope>
    <source>
        <strain evidence="3">ATCC BAA-682 / DSM 15412 / SJ</strain>
    </source>
</reference>
<accession>E1X4U1</accession>
<dbReference type="PANTHER" id="PTHR12905:SF0">
    <property type="entry name" value="CALCINEURIN-LIKE PHOSPHOESTERASE DOMAIN-CONTAINING PROTEIN"/>
    <property type="match status" value="1"/>
</dbReference>
<dbReference type="EMBL" id="FQ312005">
    <property type="protein sequence ID" value="CBW27167.1"/>
    <property type="molecule type" value="Genomic_DNA"/>
</dbReference>
<keyword evidence="3" id="KW-1185">Reference proteome</keyword>
<dbReference type="PANTHER" id="PTHR12905">
    <property type="entry name" value="METALLOPHOSPHOESTERASE"/>
    <property type="match status" value="1"/>
</dbReference>
<dbReference type="HOGENOM" id="CLU_041441_1_0_7"/>
<dbReference type="InterPro" id="IPR051693">
    <property type="entry name" value="UPF0046_metallophosphoest"/>
</dbReference>
<sequence>MKVVAISDTHQAYLDNMPAGDILIHSGDYSLLAKNIKETNPSLMESELRDLAAWFKSISHLYRHMILVPGNHDWIFECDYDFACSILEGVSVLNDRSIEIDGIKIWGSPINLEYRDWAFNRAAGDEILKHWNAIPKDTDILVTHGPPLGILDQAYPQDNSPLLGDIDLLNTVKNLNLKAHIFGHIHGSHGTKEEFETLFVNASIMDESYSPTFKPITFEI</sequence>
<dbReference type="STRING" id="862908.BMS_2371"/>
<dbReference type="OrthoDB" id="332939at2"/>
<evidence type="ECO:0000313" key="3">
    <source>
        <dbReference type="Proteomes" id="UP000008963"/>
    </source>
</evidence>
<dbReference type="SUPFAM" id="SSF56300">
    <property type="entry name" value="Metallo-dependent phosphatases"/>
    <property type="match status" value="1"/>
</dbReference>
<protein>
    <submittedName>
        <fullName evidence="2">Metallophosphoesterase</fullName>
    </submittedName>
</protein>
<dbReference type="PATRIC" id="fig|862908.3.peg.2257"/>
<dbReference type="InterPro" id="IPR029052">
    <property type="entry name" value="Metallo-depent_PP-like"/>
</dbReference>
<dbReference type="Gene3D" id="3.60.21.10">
    <property type="match status" value="1"/>
</dbReference>
<proteinExistence type="predicted"/>
<dbReference type="eggNOG" id="COG2129">
    <property type="taxonomic scope" value="Bacteria"/>
</dbReference>
<evidence type="ECO:0000313" key="2">
    <source>
        <dbReference type="EMBL" id="CBW27167.1"/>
    </source>
</evidence>
<dbReference type="Proteomes" id="UP000008963">
    <property type="component" value="Chromosome"/>
</dbReference>
<dbReference type="InterPro" id="IPR004843">
    <property type="entry name" value="Calcineurin-like_PHP"/>
</dbReference>
<dbReference type="Pfam" id="PF00149">
    <property type="entry name" value="Metallophos"/>
    <property type="match status" value="1"/>
</dbReference>
<dbReference type="RefSeq" id="WP_014244944.1">
    <property type="nucleotide sequence ID" value="NC_016620.1"/>
</dbReference>
<name>E1X4U1_HALMS</name>
<gene>
    <name evidence="2" type="ordered locus">BMS_2371</name>
</gene>